<proteinExistence type="predicted"/>
<accession>A0AAW8CEB8</accession>
<dbReference type="SFLD" id="SFLDF00009">
    <property type="entry name" value="o-succinylbenzoate_synthase"/>
    <property type="match status" value="1"/>
</dbReference>
<gene>
    <name evidence="6" type="primary">menC</name>
    <name evidence="6" type="ORF">QJU57_01755</name>
</gene>
<dbReference type="GO" id="GO:0046872">
    <property type="term" value="F:metal ion binding"/>
    <property type="evidence" value="ECO:0007669"/>
    <property type="project" value="UniProtKB-KW"/>
</dbReference>
<evidence type="ECO:0000259" key="5">
    <source>
        <dbReference type="SMART" id="SM00922"/>
    </source>
</evidence>
<dbReference type="GO" id="GO:0009234">
    <property type="term" value="P:menaquinone biosynthetic process"/>
    <property type="evidence" value="ECO:0007669"/>
    <property type="project" value="UniProtKB-UniRule"/>
</dbReference>
<sequence>MQFKLYRYHLPITTELILRGQTLNIRQGLIVQLTKKGKVGIGEIAPLPSFSVETLPQAEKQVREVLKRLHYNQNLQLEKCFPSVSFGLSCAFAELNNELSTEKIKTQTAPLFKGNKTEFITQLAQMETKIAKVKIAIQPPEQEAEAINQLLAEIPNLTLRLDANRKWDWQQAVTFGKKFAKCHRSRLEFIEEPCQTATLSQQFAEKFQLPIAWDETSREPDFFVKKQPNVTAIIIKPTLTGSLEKCKKLVEQTHQQGLQAVISSSIESSLGLSQLAHFSSQYTPNSIAGLDTLNLMQQQLVRPFGSSTLPLVDLNSEFVEELVITI</sequence>
<dbReference type="NCBIfam" id="NF003473">
    <property type="entry name" value="PRK05105.1"/>
    <property type="match status" value="1"/>
</dbReference>
<dbReference type="EC" id="4.2.1.113" evidence="4"/>
<dbReference type="InterPro" id="IPR041338">
    <property type="entry name" value="OSBS_N"/>
</dbReference>
<dbReference type="SUPFAM" id="SSF54826">
    <property type="entry name" value="Enolase N-terminal domain-like"/>
    <property type="match status" value="1"/>
</dbReference>
<evidence type="ECO:0000256" key="2">
    <source>
        <dbReference type="ARBA" id="ARBA00022842"/>
    </source>
</evidence>
<dbReference type="RefSeq" id="WP_306350923.1">
    <property type="nucleotide sequence ID" value="NZ_JASAWV010000002.1"/>
</dbReference>
<dbReference type="GO" id="GO:0043748">
    <property type="term" value="F:O-succinylbenzoate synthase activity"/>
    <property type="evidence" value="ECO:0007669"/>
    <property type="project" value="UniProtKB-EC"/>
</dbReference>
<dbReference type="Pfam" id="PF13378">
    <property type="entry name" value="MR_MLE_C"/>
    <property type="match status" value="1"/>
</dbReference>
<dbReference type="InterPro" id="IPR013342">
    <property type="entry name" value="Mandelate_racemase_C"/>
</dbReference>
<protein>
    <recommendedName>
        <fullName evidence="4">o-succinylbenzoate synthase</fullName>
        <ecNumber evidence="4">4.2.1.113</ecNumber>
    </recommendedName>
</protein>
<dbReference type="InterPro" id="IPR036849">
    <property type="entry name" value="Enolase-like_C_sf"/>
</dbReference>
<dbReference type="Gene3D" id="3.20.20.120">
    <property type="entry name" value="Enolase-like C-terminal domain"/>
    <property type="match status" value="1"/>
</dbReference>
<dbReference type="SMART" id="SM00922">
    <property type="entry name" value="MR_MLE"/>
    <property type="match status" value="1"/>
</dbReference>
<keyword evidence="7" id="KW-1185">Reference proteome</keyword>
<dbReference type="SFLD" id="SFLDS00001">
    <property type="entry name" value="Enolase"/>
    <property type="match status" value="1"/>
</dbReference>
<dbReference type="SFLD" id="SFLDG00180">
    <property type="entry name" value="muconate_cycloisomerase"/>
    <property type="match status" value="1"/>
</dbReference>
<dbReference type="SUPFAM" id="SSF51604">
    <property type="entry name" value="Enolase C-terminal domain-like"/>
    <property type="match status" value="1"/>
</dbReference>
<dbReference type="AlphaFoldDB" id="A0AAW8CEB8"/>
<evidence type="ECO:0000256" key="1">
    <source>
        <dbReference type="ARBA" id="ARBA00022723"/>
    </source>
</evidence>
<keyword evidence="3 6" id="KW-0456">Lyase</keyword>
<evidence type="ECO:0000256" key="3">
    <source>
        <dbReference type="ARBA" id="ARBA00023239"/>
    </source>
</evidence>
<evidence type="ECO:0000313" key="7">
    <source>
        <dbReference type="Proteomes" id="UP001226020"/>
    </source>
</evidence>
<dbReference type="EMBL" id="JASAXT010000002">
    <property type="protein sequence ID" value="MDP8147801.1"/>
    <property type="molecule type" value="Genomic_DNA"/>
</dbReference>
<reference evidence="6 7" key="1">
    <citation type="journal article" date="2023" name="Front. Microbiol.">
        <title>Phylogeography and host specificity of Pasteurellaceae pathogenic to sea-farmed fish in the north-east Atlantic.</title>
        <authorList>
            <person name="Gulla S."/>
            <person name="Colquhoun D.J."/>
            <person name="Olsen A.B."/>
            <person name="Spilsberg B."/>
            <person name="Lagesen K."/>
            <person name="Aakesson C.P."/>
            <person name="Strom S."/>
            <person name="Manji F."/>
            <person name="Birkbeck T.H."/>
            <person name="Nilsen H.K."/>
        </authorList>
    </citation>
    <scope>NUCLEOTIDE SEQUENCE [LARGE SCALE GENOMIC DNA]</scope>
    <source>
        <strain evidence="6 7">NVIB3131</strain>
    </source>
</reference>
<dbReference type="InterPro" id="IPR029017">
    <property type="entry name" value="Enolase-like_N"/>
</dbReference>
<feature type="domain" description="Mandelate racemase/muconate lactonizing enzyme C-terminal" evidence="5">
    <location>
        <begin position="116"/>
        <end position="210"/>
    </location>
</feature>
<name>A0AAW8CEB8_9PAST</name>
<dbReference type="Gene3D" id="3.30.390.10">
    <property type="entry name" value="Enolase-like, N-terminal domain"/>
    <property type="match status" value="1"/>
</dbReference>
<keyword evidence="1" id="KW-0479">Metal-binding</keyword>
<dbReference type="InterPro" id="IPR029065">
    <property type="entry name" value="Enolase_C-like"/>
</dbReference>
<dbReference type="NCBIfam" id="TIGR01927">
    <property type="entry name" value="menC_gam_Gplu"/>
    <property type="match status" value="1"/>
</dbReference>
<organism evidence="6 7">
    <name type="scientific">Phocoenobacter atlanticus subsp. atlanticus</name>
    <dbReference type="NCBI Taxonomy" id="3061285"/>
    <lineage>
        <taxon>Bacteria</taxon>
        <taxon>Pseudomonadati</taxon>
        <taxon>Pseudomonadota</taxon>
        <taxon>Gammaproteobacteria</taxon>
        <taxon>Pasteurellales</taxon>
        <taxon>Pasteurellaceae</taxon>
        <taxon>Phocoenobacter</taxon>
        <taxon>Phocoenobacter atlanticus</taxon>
    </lineage>
</organism>
<dbReference type="Pfam" id="PF21508">
    <property type="entry name" value="MenC_N"/>
    <property type="match status" value="1"/>
</dbReference>
<evidence type="ECO:0000313" key="6">
    <source>
        <dbReference type="EMBL" id="MDP8147801.1"/>
    </source>
</evidence>
<evidence type="ECO:0000256" key="4">
    <source>
        <dbReference type="NCBIfam" id="TIGR01927"/>
    </source>
</evidence>
<keyword evidence="2" id="KW-0460">Magnesium</keyword>
<comment type="caution">
    <text evidence="6">The sequence shown here is derived from an EMBL/GenBank/DDBJ whole genome shotgun (WGS) entry which is preliminary data.</text>
</comment>
<dbReference type="CDD" id="cd03320">
    <property type="entry name" value="OSBS"/>
    <property type="match status" value="1"/>
</dbReference>
<dbReference type="Proteomes" id="UP001226020">
    <property type="component" value="Unassembled WGS sequence"/>
</dbReference>
<dbReference type="PANTHER" id="PTHR48073">
    <property type="entry name" value="O-SUCCINYLBENZOATE SYNTHASE-RELATED"/>
    <property type="match status" value="1"/>
</dbReference>
<dbReference type="PANTHER" id="PTHR48073:SF2">
    <property type="entry name" value="O-SUCCINYLBENZOATE SYNTHASE"/>
    <property type="match status" value="1"/>
</dbReference>